<protein>
    <submittedName>
        <fullName evidence="1">DNA repair protein RecO</fullName>
    </submittedName>
</protein>
<reference evidence="1" key="1">
    <citation type="submission" date="2016-10" db="EMBL/GenBank/DDBJ databases">
        <title>Sequence of Gallionella enrichment culture.</title>
        <authorList>
            <person name="Poehlein A."/>
            <person name="Muehling M."/>
            <person name="Daniel R."/>
        </authorList>
    </citation>
    <scope>NUCLEOTIDE SEQUENCE</scope>
</reference>
<dbReference type="AlphaFoldDB" id="A0A1J5TNJ3"/>
<organism evidence="1">
    <name type="scientific">mine drainage metagenome</name>
    <dbReference type="NCBI Taxonomy" id="410659"/>
    <lineage>
        <taxon>unclassified sequences</taxon>
        <taxon>metagenomes</taxon>
        <taxon>ecological metagenomes</taxon>
    </lineage>
</organism>
<dbReference type="EMBL" id="MLJW01000014">
    <property type="protein sequence ID" value="OIR13558.1"/>
    <property type="molecule type" value="Genomic_DNA"/>
</dbReference>
<proteinExistence type="predicted"/>
<evidence type="ECO:0000313" key="1">
    <source>
        <dbReference type="EMBL" id="OIR13558.1"/>
    </source>
</evidence>
<sequence length="207" mass="22844">MPALTLQADVTVLLRRAAKERYAPLTVFCLEHGSLTVHQRASGGRHEAVLDLFDDADTVLTSSNQGRTWFVSEARTRRSRRGIGRSYDTLRAASAFAEVVARNAVPEEGRTAARNLLRQVLDAFDSSPLPPVVIHLKALYALAQGEGYPVRQHWLDGLSASLRPQAERIIRTPLADLIGEPGLAESSTRILKRLEDYLQAHTEILIG</sequence>
<accession>A0A1J5TNJ3</accession>
<gene>
    <name evidence="1" type="primary">recO_4</name>
    <name evidence="1" type="ORF">GALL_53750</name>
</gene>
<name>A0A1J5TNJ3_9ZZZZ</name>
<comment type="caution">
    <text evidence="1">The sequence shown here is derived from an EMBL/GenBank/DDBJ whole genome shotgun (WGS) entry which is preliminary data.</text>
</comment>